<dbReference type="Proteomes" id="UP000267844">
    <property type="component" value="Unassembled WGS sequence"/>
</dbReference>
<dbReference type="GeneID" id="78400762"/>
<dbReference type="SUPFAM" id="SSF53756">
    <property type="entry name" value="UDP-Glycosyltransferase/glycogen phosphorylase"/>
    <property type="match status" value="1"/>
</dbReference>
<dbReference type="RefSeq" id="WP_125350144.1">
    <property type="nucleotide sequence ID" value="NZ_CP040908.1"/>
</dbReference>
<evidence type="ECO:0000256" key="1">
    <source>
        <dbReference type="ARBA" id="ARBA00022679"/>
    </source>
</evidence>
<organism evidence="4 5">
    <name type="scientific">Empedobacter falsenii</name>
    <dbReference type="NCBI Taxonomy" id="343874"/>
    <lineage>
        <taxon>Bacteria</taxon>
        <taxon>Pseudomonadati</taxon>
        <taxon>Bacteroidota</taxon>
        <taxon>Flavobacteriia</taxon>
        <taxon>Flavobacteriales</taxon>
        <taxon>Weeksellaceae</taxon>
        <taxon>Empedobacter</taxon>
    </lineage>
</organism>
<reference evidence="3 6" key="2">
    <citation type="submission" date="2019-06" db="EMBL/GenBank/DDBJ databases">
        <title>Emergence of pandrug resistant Empedobacter falsenii in China.</title>
        <authorList>
            <person name="Dong N."/>
            <person name="Chen S."/>
            <person name="Zhang R."/>
        </authorList>
    </citation>
    <scope>NUCLEOTIDE SEQUENCE [LARGE SCALE GENOMIC DNA]</scope>
    <source>
        <strain evidence="3 6">1681-1</strain>
    </source>
</reference>
<dbReference type="EMBL" id="RHPO01000022">
    <property type="protein sequence ID" value="RRT89997.1"/>
    <property type="molecule type" value="Genomic_DNA"/>
</dbReference>
<evidence type="ECO:0000313" key="3">
    <source>
        <dbReference type="EMBL" id="QLL57440.1"/>
    </source>
</evidence>
<evidence type="ECO:0000313" key="6">
    <source>
        <dbReference type="Proteomes" id="UP000510643"/>
    </source>
</evidence>
<keyword evidence="1 4" id="KW-0808">Transferase</keyword>
<dbReference type="PANTHER" id="PTHR46401:SF2">
    <property type="entry name" value="GLYCOSYLTRANSFERASE WBBK-RELATED"/>
    <property type="match status" value="1"/>
</dbReference>
<dbReference type="Pfam" id="PF00534">
    <property type="entry name" value="Glycos_transf_1"/>
    <property type="match status" value="1"/>
</dbReference>
<evidence type="ECO:0000313" key="5">
    <source>
        <dbReference type="Proteomes" id="UP000267844"/>
    </source>
</evidence>
<name>A0A427BKM3_9FLAO</name>
<feature type="domain" description="Glycosyl transferase family 1" evidence="2">
    <location>
        <begin position="173"/>
        <end position="320"/>
    </location>
</feature>
<sequence>MVKKILLESHNLKNRATGFGVFNYELIKALSKLNFDDQIYLLYKKPEDLRTEFGTKFHYKKYYSLMRNPFFRTREKYDVWHSLNQNIKVEPCHKPKKYVLTIHDVNFMEENSLDYSPNHIKYFKEKIKRVDVITFISEYAKKQTMQYFDISGIENTIIYNGNSISEIINCDDFQSPLDISKPYFYTIGAFLEKKNFESLVKMMKFLPDFNLIISGNCTNAYGQKIKDLIAKEKLENQVFLSGKVSERAKQFYMQNCEAFLFPSTGEGFGLPPLEAMSFGKPIILSDKTSLPEIGGKDAFYWNDFEPEYMKNVVEDALNQYNQNSDYFIEAYIKRAGSFSWDKAANEYLKVYEI</sequence>
<keyword evidence="6" id="KW-1185">Reference proteome</keyword>
<dbReference type="Gene3D" id="3.40.50.2000">
    <property type="entry name" value="Glycogen Phosphorylase B"/>
    <property type="match status" value="2"/>
</dbReference>
<dbReference type="EMBL" id="CP040908">
    <property type="protein sequence ID" value="QLL57440.1"/>
    <property type="molecule type" value="Genomic_DNA"/>
</dbReference>
<dbReference type="GO" id="GO:0009103">
    <property type="term" value="P:lipopolysaccharide biosynthetic process"/>
    <property type="evidence" value="ECO:0007669"/>
    <property type="project" value="TreeGrafter"/>
</dbReference>
<accession>A0A427BKM3</accession>
<dbReference type="Proteomes" id="UP000510643">
    <property type="component" value="Chromosome"/>
</dbReference>
<dbReference type="CDD" id="cd03809">
    <property type="entry name" value="GT4_MtfB-like"/>
    <property type="match status" value="1"/>
</dbReference>
<gene>
    <name evidence="4" type="ORF">EGI89_10395</name>
    <name evidence="3" type="ORF">FH779_04800</name>
</gene>
<proteinExistence type="predicted"/>
<dbReference type="PANTHER" id="PTHR46401">
    <property type="entry name" value="GLYCOSYLTRANSFERASE WBBK-RELATED"/>
    <property type="match status" value="1"/>
</dbReference>
<evidence type="ECO:0000259" key="2">
    <source>
        <dbReference type="Pfam" id="PF00534"/>
    </source>
</evidence>
<dbReference type="KEGG" id="efal:FH779_04800"/>
<dbReference type="AlphaFoldDB" id="A0A427BKM3"/>
<evidence type="ECO:0000313" key="4">
    <source>
        <dbReference type="EMBL" id="RRT89997.1"/>
    </source>
</evidence>
<reference evidence="4 5" key="1">
    <citation type="submission" date="2018-10" db="EMBL/GenBank/DDBJ databases">
        <title>Transmission dynamics of multidrug resistant bacteria on intensive care unit surfaces.</title>
        <authorList>
            <person name="D'Souza A.W."/>
            <person name="Potter R.F."/>
            <person name="Wallace M."/>
            <person name="Shupe A."/>
            <person name="Patel S."/>
            <person name="Sun S."/>
            <person name="Gul D."/>
            <person name="Kwon J.H."/>
            <person name="Andleeb S."/>
            <person name="Burnham C.-A.D."/>
            <person name="Dantas G."/>
        </authorList>
    </citation>
    <scope>NUCLEOTIDE SEQUENCE [LARGE SCALE GENOMIC DNA]</scope>
    <source>
        <strain evidence="4 5">WF_348</strain>
    </source>
</reference>
<protein>
    <submittedName>
        <fullName evidence="4">Glycosyltransferase family 1 protein</fullName>
    </submittedName>
    <submittedName>
        <fullName evidence="3">Glycosyltransferase family 4 protein</fullName>
    </submittedName>
</protein>
<dbReference type="GO" id="GO:0016757">
    <property type="term" value="F:glycosyltransferase activity"/>
    <property type="evidence" value="ECO:0007669"/>
    <property type="project" value="InterPro"/>
</dbReference>
<dbReference type="InterPro" id="IPR001296">
    <property type="entry name" value="Glyco_trans_1"/>
</dbReference>